<evidence type="ECO:0000313" key="1">
    <source>
        <dbReference type="EMBL" id="SUD90259.1"/>
    </source>
</evidence>
<accession>A0A379LI32</accession>
<keyword evidence="2" id="KW-1185">Reference proteome</keyword>
<evidence type="ECO:0000313" key="2">
    <source>
        <dbReference type="Proteomes" id="UP000254123"/>
    </source>
</evidence>
<dbReference type="STRING" id="1123034.GCA_000685805_02450"/>
<proteinExistence type="predicted"/>
<dbReference type="AlphaFoldDB" id="A0A379LI32"/>
<name>A0A379LI32_9GAMM</name>
<dbReference type="RefSeq" id="WP_028859879.1">
    <property type="nucleotide sequence ID" value="NZ_CAJHAQ010000001.1"/>
</dbReference>
<organism evidence="1 2">
    <name type="scientific">Psychrobacter phenylpyruvicus</name>
    <dbReference type="NCBI Taxonomy" id="29432"/>
    <lineage>
        <taxon>Bacteria</taxon>
        <taxon>Pseudomonadati</taxon>
        <taxon>Pseudomonadota</taxon>
        <taxon>Gammaproteobacteria</taxon>
        <taxon>Moraxellales</taxon>
        <taxon>Moraxellaceae</taxon>
        <taxon>Psychrobacter</taxon>
    </lineage>
</organism>
<dbReference type="EMBL" id="UGVC01000001">
    <property type="protein sequence ID" value="SUD90259.1"/>
    <property type="molecule type" value="Genomic_DNA"/>
</dbReference>
<sequence>MKNLTGGNLYLGEGDQLTGGIAAFDPEEGPFTQTGPFEDANLQGTNIYYSNADDTLTLSGINGGSIDMGAGNDTIVITGSNQTIDASGTGNINGGEGIDTLQFTGTGNKIWANELFSTEIIDLGGKGNTFHTGDLLQYNPSNLDGGNKGLYIAGGAGDTVNLEGTATNKWYNATGTNGTPVEYEGNSYYEYYTEALGGRTIYIDTDIVNVVIA</sequence>
<reference evidence="1 2" key="1">
    <citation type="submission" date="2018-06" db="EMBL/GenBank/DDBJ databases">
        <authorList>
            <consortium name="Pathogen Informatics"/>
            <person name="Doyle S."/>
        </authorList>
    </citation>
    <scope>NUCLEOTIDE SEQUENCE [LARGE SCALE GENOMIC DNA]</scope>
    <source>
        <strain evidence="1 2">NCTC10526</strain>
    </source>
</reference>
<dbReference type="Proteomes" id="UP000254123">
    <property type="component" value="Unassembled WGS sequence"/>
</dbReference>
<gene>
    <name evidence="1" type="ORF">NCTC10526_00582</name>
</gene>
<protein>
    <submittedName>
        <fullName evidence="1">Uncharacterized protein</fullName>
    </submittedName>
</protein>